<dbReference type="InterPro" id="IPR017441">
    <property type="entry name" value="Protein_kinase_ATP_BS"/>
</dbReference>
<dbReference type="InterPro" id="IPR000719">
    <property type="entry name" value="Prot_kinase_dom"/>
</dbReference>
<feature type="compositionally biased region" description="Polar residues" evidence="5">
    <location>
        <begin position="936"/>
        <end position="946"/>
    </location>
</feature>
<feature type="compositionally biased region" description="Basic and acidic residues" evidence="5">
    <location>
        <begin position="238"/>
        <end position="247"/>
    </location>
</feature>
<evidence type="ECO:0000256" key="5">
    <source>
        <dbReference type="SAM" id="MobiDB-lite"/>
    </source>
</evidence>
<feature type="compositionally biased region" description="Low complexity" evidence="5">
    <location>
        <begin position="690"/>
        <end position="712"/>
    </location>
</feature>
<feature type="region of interest" description="Disordered" evidence="5">
    <location>
        <begin position="1"/>
        <end position="46"/>
    </location>
</feature>
<dbReference type="Proteomes" id="UP000818624">
    <property type="component" value="Chromosome 1"/>
</dbReference>
<sequence>MPSESGTAMLEPQWANPHPNPPQAPTSERRHAIGRVPVPPIEGAAAAPLPDHLASLPYLSDVGHATQAPSSSYTPVPAPSYASRAPPPPHSAPIATPAELDRRFGETSSSTVRTFRRNDSDSLSYMPSSSSMDISASQMSTLSSTSRTAKPYAPDMLGNGAPYDHTYTPGHDLARSRQPSSGSLARSFASEEESKLASPANKPLAAAANRVAGTFSRLTRLHKRQAPRPVPSAVPHSADADARSERDAEWGAAPLDAYAALSRTDSGDTSAARATSEASFSRHTRGTSERSQASSGGSLALRDAPLAAVGDASRASSRAVPPSTSRSDLLMQDHQLQRLELIGRGAFGAVYRARHLRTNSLVALKVIDLDTPDDDVSEIQREVALLSQMRQAHTKNIVRYWGSWLQGPTLCILMDYAEGGSVRTLMKAGPIQERHLAVIMRETLVALDYIHKAGIIHRDIKAANILVTRTGQPMLCDFGVAASFVHGGTRGKRTTFIGTPYWMAPEVIAEGKAYDYKADIWSLGVTAYEIATGNPPHAEQDQQRVIAMIPKNKPPRLPDGPYSAALREFVAGCLDEDPQARLSAEELARTKWIRAYAKLPVSVLRELLAQYAAWTRAGGVRTSLIQGKDGPLALRFADEEPSVVPVEPEWKFESTDSDDGLPPHTDNTPPAEPMQDHPLKRLFDAHDAEPAAAPAPAPSATKPTPSAASTPRLAPPAATPARTERPAGSGFTGSGATPFRFGIGSRAEAPSAPAPPPAPSAPPAPPAPSAPPSEPPTEPSDTPAASVVSRSPSLAAIDEVEHAETHTTPSTSPFEPSEPFAPSLSQPTSPEVDGGKSEGDSPRSSPALRRVGRFVPSRRAVQPPALRMAASSSSLGLDASRAAAADAERRGDPSSRHDIPSFLEEPFAGFRPQGAISRTRSRSGSAADLRSRAYAHQTTHSLTSRTRVVPMQPLLRLQPDVDGTSPKKAGGGTSPSPTALTASASLSVLGTSEENAHLRKHHGGSDPTILANPLMSPAHLRKTSDPSLPSDEGDAPRAPQRRHVPALPALDKDVFHTPPAALFDGPALRPLDLANLMNRQELHTELMQTVNDLGAWLDAIAAGLATVLVPPPP</sequence>
<dbReference type="InterPro" id="IPR008271">
    <property type="entry name" value="Ser/Thr_kinase_AS"/>
</dbReference>
<feature type="region of interest" description="Disordered" evidence="5">
    <location>
        <begin position="221"/>
        <end position="247"/>
    </location>
</feature>
<dbReference type="Pfam" id="PF00069">
    <property type="entry name" value="Pkinase"/>
    <property type="match status" value="1"/>
</dbReference>
<keyword evidence="8" id="KW-1185">Reference proteome</keyword>
<gene>
    <name evidence="7" type="primary">KIC1</name>
    <name evidence="7" type="ORF">GLX27_001235</name>
</gene>
<feature type="compositionally biased region" description="Pro residues" evidence="5">
    <location>
        <begin position="752"/>
        <end position="778"/>
    </location>
</feature>
<keyword evidence="7" id="KW-0418">Kinase</keyword>
<dbReference type="EC" id="2.7.11.1" evidence="1"/>
<evidence type="ECO:0000256" key="4">
    <source>
        <dbReference type="PROSITE-ProRule" id="PRU10141"/>
    </source>
</evidence>
<keyword evidence="7" id="KW-0808">Transferase</keyword>
<feature type="compositionally biased region" description="Low complexity" evidence="5">
    <location>
        <begin position="869"/>
        <end position="885"/>
    </location>
</feature>
<dbReference type="PROSITE" id="PS00107">
    <property type="entry name" value="PROTEIN_KINASE_ATP"/>
    <property type="match status" value="1"/>
</dbReference>
<reference evidence="7 8" key="1">
    <citation type="journal article" date="2020" name="Elife">
        <title>Loss of centromere function drives karyotype evolution in closely related Malassezia species.</title>
        <authorList>
            <person name="Sankaranarayanan S.R."/>
            <person name="Ianiri G."/>
            <person name="Coelho M.A."/>
            <person name="Reza M.H."/>
            <person name="Thimmappa B.C."/>
            <person name="Ganguly P."/>
            <person name="Vadnala R.N."/>
            <person name="Sun S."/>
            <person name="Siddharthan R."/>
            <person name="Tellgren-Roth C."/>
            <person name="Dawson T.L."/>
            <person name="Heitman J."/>
            <person name="Sanyal K."/>
        </authorList>
    </citation>
    <scope>NUCLEOTIDE SEQUENCE [LARGE SCALE GENOMIC DNA]</scope>
    <source>
        <strain evidence="7">CBS14141</strain>
    </source>
</reference>
<name>A0ABY8EM15_MALFU</name>
<feature type="region of interest" description="Disordered" evidence="5">
    <location>
        <begin position="689"/>
        <end position="980"/>
    </location>
</feature>
<dbReference type="InterPro" id="IPR011009">
    <property type="entry name" value="Kinase-like_dom_sf"/>
</dbReference>
<evidence type="ECO:0000259" key="6">
    <source>
        <dbReference type="PROSITE" id="PS50011"/>
    </source>
</evidence>
<feature type="region of interest" description="Disordered" evidence="5">
    <location>
        <begin position="264"/>
        <end position="299"/>
    </location>
</feature>
<evidence type="ECO:0000256" key="2">
    <source>
        <dbReference type="ARBA" id="ARBA00022741"/>
    </source>
</evidence>
<dbReference type="PROSITE" id="PS50011">
    <property type="entry name" value="PROTEIN_KINASE_DOM"/>
    <property type="match status" value="1"/>
</dbReference>
<feature type="binding site" evidence="4">
    <location>
        <position position="365"/>
    </location>
    <ligand>
        <name>ATP</name>
        <dbReference type="ChEBI" id="CHEBI:30616"/>
    </ligand>
</feature>
<feature type="compositionally biased region" description="Polar residues" evidence="5">
    <location>
        <begin position="264"/>
        <end position="281"/>
    </location>
</feature>
<organism evidence="7 8">
    <name type="scientific">Malassezia furfur</name>
    <name type="common">Pityriasis versicolor infection agent</name>
    <name type="synonym">Pityrosporum furfur</name>
    <dbReference type="NCBI Taxonomy" id="55194"/>
    <lineage>
        <taxon>Eukaryota</taxon>
        <taxon>Fungi</taxon>
        <taxon>Dikarya</taxon>
        <taxon>Basidiomycota</taxon>
        <taxon>Ustilaginomycotina</taxon>
        <taxon>Malasseziomycetes</taxon>
        <taxon>Malasseziales</taxon>
        <taxon>Malasseziaceae</taxon>
        <taxon>Malassezia</taxon>
    </lineage>
</organism>
<evidence type="ECO:0000256" key="1">
    <source>
        <dbReference type="ARBA" id="ARBA00012513"/>
    </source>
</evidence>
<dbReference type="EMBL" id="CP046234">
    <property type="protein sequence ID" value="WFD46598.1"/>
    <property type="molecule type" value="Genomic_DNA"/>
</dbReference>
<dbReference type="SUPFAM" id="SSF56112">
    <property type="entry name" value="Protein kinase-like (PK-like)"/>
    <property type="match status" value="1"/>
</dbReference>
<feature type="domain" description="Protein kinase" evidence="6">
    <location>
        <begin position="336"/>
        <end position="593"/>
    </location>
</feature>
<dbReference type="Gene3D" id="1.10.510.10">
    <property type="entry name" value="Transferase(Phosphotransferase) domain 1"/>
    <property type="match status" value="1"/>
</dbReference>
<dbReference type="SMART" id="SM00220">
    <property type="entry name" value="S_TKc"/>
    <property type="match status" value="1"/>
</dbReference>
<keyword evidence="3 4" id="KW-0067">ATP-binding</keyword>
<feature type="region of interest" description="Disordered" evidence="5">
    <location>
        <begin position="1018"/>
        <end position="1040"/>
    </location>
</feature>
<evidence type="ECO:0000313" key="7">
    <source>
        <dbReference type="EMBL" id="WFD46598.1"/>
    </source>
</evidence>
<dbReference type="PANTHER" id="PTHR48012">
    <property type="entry name" value="STERILE20-LIKE KINASE, ISOFORM B-RELATED"/>
    <property type="match status" value="1"/>
</dbReference>
<keyword evidence="2 4" id="KW-0547">Nucleotide-binding</keyword>
<feature type="compositionally biased region" description="Low complexity" evidence="5">
    <location>
        <begin position="121"/>
        <end position="148"/>
    </location>
</feature>
<feature type="compositionally biased region" description="Basic and acidic residues" evidence="5">
    <location>
        <begin position="886"/>
        <end position="899"/>
    </location>
</feature>
<dbReference type="GO" id="GO:0016301">
    <property type="term" value="F:kinase activity"/>
    <property type="evidence" value="ECO:0007669"/>
    <property type="project" value="UniProtKB-KW"/>
</dbReference>
<proteinExistence type="predicted"/>
<protein>
    <recommendedName>
        <fullName evidence="1">non-specific serine/threonine protein kinase</fullName>
        <ecNumber evidence="1">2.7.11.1</ecNumber>
    </recommendedName>
</protein>
<feature type="region of interest" description="Disordered" evidence="5">
    <location>
        <begin position="652"/>
        <end position="677"/>
    </location>
</feature>
<dbReference type="InterPro" id="IPR050629">
    <property type="entry name" value="STE20/SPS1-PAK"/>
</dbReference>
<dbReference type="PANTHER" id="PTHR48012:SF21">
    <property type="entry name" value="PH DOMAIN-CONTAINING PROTEIN"/>
    <property type="match status" value="1"/>
</dbReference>
<feature type="compositionally biased region" description="Low complexity" evidence="5">
    <location>
        <begin position="806"/>
        <end position="823"/>
    </location>
</feature>
<evidence type="ECO:0000313" key="8">
    <source>
        <dbReference type="Proteomes" id="UP000818624"/>
    </source>
</evidence>
<dbReference type="PROSITE" id="PS00108">
    <property type="entry name" value="PROTEIN_KINASE_ST"/>
    <property type="match status" value="1"/>
</dbReference>
<evidence type="ECO:0000256" key="3">
    <source>
        <dbReference type="ARBA" id="ARBA00022840"/>
    </source>
</evidence>
<feature type="region of interest" description="Disordered" evidence="5">
    <location>
        <begin position="63"/>
        <end position="204"/>
    </location>
</feature>
<accession>A0ABY8EM15</accession>